<keyword evidence="4" id="KW-1185">Reference proteome</keyword>
<accession>A0A238LI01</accession>
<protein>
    <submittedName>
        <fullName evidence="3">TadE-like protein</fullName>
    </submittedName>
</protein>
<dbReference type="Proteomes" id="UP000201613">
    <property type="component" value="Unassembled WGS sequence"/>
</dbReference>
<evidence type="ECO:0000256" key="1">
    <source>
        <dbReference type="SAM" id="Phobius"/>
    </source>
</evidence>
<dbReference type="EMBL" id="FXZK01000005">
    <property type="protein sequence ID" value="SMY08586.1"/>
    <property type="molecule type" value="Genomic_DNA"/>
</dbReference>
<evidence type="ECO:0000313" key="4">
    <source>
        <dbReference type="Proteomes" id="UP000201613"/>
    </source>
</evidence>
<feature type="domain" description="TadE-like" evidence="2">
    <location>
        <begin position="22"/>
        <end position="60"/>
    </location>
</feature>
<keyword evidence="1" id="KW-0812">Transmembrane</keyword>
<keyword evidence="1" id="KW-0472">Membrane</keyword>
<organism evidence="3 4">
    <name type="scientific">Flavimaricola marinus</name>
    <dbReference type="NCBI Taxonomy" id="1819565"/>
    <lineage>
        <taxon>Bacteria</taxon>
        <taxon>Pseudomonadati</taxon>
        <taxon>Pseudomonadota</taxon>
        <taxon>Alphaproteobacteria</taxon>
        <taxon>Rhodobacterales</taxon>
        <taxon>Paracoccaceae</taxon>
        <taxon>Flavimaricola</taxon>
    </lineage>
</organism>
<evidence type="ECO:0000259" key="2">
    <source>
        <dbReference type="Pfam" id="PF07811"/>
    </source>
</evidence>
<sequence>MMINRKMRRIAARFLRDESGNGTIEFVIFVPFFLMLFLSSFEVGMLMARNVMLDRGLDIAVRQVRLGQMDPVNHTNMKTAVCDAAVIIPNCMSELRLEMRPLDPRGWQNIPDTPDCVNAEDPSAPVRQFVAGQPNQLMIVRACAIFDPIAPKAGFGEKLSGGDDNDRYALFSSAAYVVEPN</sequence>
<dbReference type="RefSeq" id="WP_245820533.1">
    <property type="nucleotide sequence ID" value="NZ_FXZK01000005.1"/>
</dbReference>
<gene>
    <name evidence="3" type="ORF">LOM8899_02740</name>
</gene>
<proteinExistence type="predicted"/>
<dbReference type="Pfam" id="PF07811">
    <property type="entry name" value="TadE"/>
    <property type="match status" value="1"/>
</dbReference>
<feature type="transmembrane region" description="Helical" evidence="1">
    <location>
        <begin position="21"/>
        <end position="41"/>
    </location>
</feature>
<dbReference type="InterPro" id="IPR012495">
    <property type="entry name" value="TadE-like_dom"/>
</dbReference>
<name>A0A238LI01_9RHOB</name>
<dbReference type="AlphaFoldDB" id="A0A238LI01"/>
<keyword evidence="1" id="KW-1133">Transmembrane helix</keyword>
<reference evidence="3 4" key="1">
    <citation type="submission" date="2017-05" db="EMBL/GenBank/DDBJ databases">
        <authorList>
            <person name="Song R."/>
            <person name="Chenine A.L."/>
            <person name="Ruprecht R.M."/>
        </authorList>
    </citation>
    <scope>NUCLEOTIDE SEQUENCE [LARGE SCALE GENOMIC DNA]</scope>
    <source>
        <strain evidence="3 4">CECT 8899</strain>
    </source>
</reference>
<evidence type="ECO:0000313" key="3">
    <source>
        <dbReference type="EMBL" id="SMY08586.1"/>
    </source>
</evidence>